<sequence length="247" mass="28249">MDQCLPADPHLEMGPGLIQIWYLKEYVEVWIWWVDCSVDEKLVGWLHPEGSVQLLNVQTEISDRDPYWEQCCSVSSSVRIKCTHSKFADDTNLSGVIDTPEGWGAVQRDLDKLKKWPHLNLMKFNKAKCKVLHLHHGNPKHKYRLKDEGIESSPEEKNLGILVDEKWDMSQQCVFAAQKANHILVRIKRSMASKLREVILPFYSALVRPHLVLSPALEPLAWERHGLVGASPEEGCKNDQRDGTPLV</sequence>
<gene>
    <name evidence="1" type="ORF">llap_6251</name>
</gene>
<evidence type="ECO:0008006" key="3">
    <source>
        <dbReference type="Google" id="ProtNLM"/>
    </source>
</evidence>
<evidence type="ECO:0000313" key="1">
    <source>
        <dbReference type="EMBL" id="PKU43442.1"/>
    </source>
</evidence>
<proteinExistence type="predicted"/>
<dbReference type="AlphaFoldDB" id="A0A2I0UBL8"/>
<organism evidence="1 2">
    <name type="scientific">Limosa lapponica baueri</name>
    <dbReference type="NCBI Taxonomy" id="1758121"/>
    <lineage>
        <taxon>Eukaryota</taxon>
        <taxon>Metazoa</taxon>
        <taxon>Chordata</taxon>
        <taxon>Craniata</taxon>
        <taxon>Vertebrata</taxon>
        <taxon>Euteleostomi</taxon>
        <taxon>Archelosauria</taxon>
        <taxon>Archosauria</taxon>
        <taxon>Dinosauria</taxon>
        <taxon>Saurischia</taxon>
        <taxon>Theropoda</taxon>
        <taxon>Coelurosauria</taxon>
        <taxon>Aves</taxon>
        <taxon>Neognathae</taxon>
        <taxon>Neoaves</taxon>
        <taxon>Charadriiformes</taxon>
        <taxon>Scolopacidae</taxon>
        <taxon>Limosa</taxon>
    </lineage>
</organism>
<dbReference type="PANTHER" id="PTHR33332">
    <property type="entry name" value="REVERSE TRANSCRIPTASE DOMAIN-CONTAINING PROTEIN"/>
    <property type="match status" value="1"/>
</dbReference>
<reference evidence="2" key="1">
    <citation type="submission" date="2017-11" db="EMBL/GenBank/DDBJ databases">
        <authorList>
            <person name="Lima N.C."/>
            <person name="Parody-Merino A.M."/>
            <person name="Battley P.F."/>
            <person name="Fidler A.E."/>
            <person name="Prosdocimi F."/>
        </authorList>
    </citation>
    <scope>NUCLEOTIDE SEQUENCE [LARGE SCALE GENOMIC DNA]</scope>
</reference>
<evidence type="ECO:0000313" key="2">
    <source>
        <dbReference type="Proteomes" id="UP000233556"/>
    </source>
</evidence>
<reference evidence="2" key="2">
    <citation type="submission" date="2017-12" db="EMBL/GenBank/DDBJ databases">
        <title>Genome sequence of the Bar-tailed Godwit (Limosa lapponica baueri).</title>
        <authorList>
            <person name="Lima N.C.B."/>
            <person name="Parody-Merino A.M."/>
            <person name="Battley P.F."/>
            <person name="Fidler A.E."/>
            <person name="Prosdocimi F."/>
        </authorList>
    </citation>
    <scope>NUCLEOTIDE SEQUENCE [LARGE SCALE GENOMIC DNA]</scope>
</reference>
<protein>
    <recommendedName>
        <fullName evidence="3">Rna-directed dna polymerase from mobile element jockey-like</fullName>
    </recommendedName>
</protein>
<name>A0A2I0UBL8_LIMLA</name>
<dbReference type="EMBL" id="KZ505903">
    <property type="protein sequence ID" value="PKU43442.1"/>
    <property type="molecule type" value="Genomic_DNA"/>
</dbReference>
<accession>A0A2I0UBL8</accession>
<dbReference type="Proteomes" id="UP000233556">
    <property type="component" value="Unassembled WGS sequence"/>
</dbReference>
<dbReference type="OrthoDB" id="410381at2759"/>
<keyword evidence="2" id="KW-1185">Reference proteome</keyword>